<name>A0A8S1VXB5_9CILI</name>
<evidence type="ECO:0000313" key="1">
    <source>
        <dbReference type="EMBL" id="CAD8180379.1"/>
    </source>
</evidence>
<keyword evidence="2" id="KW-1185">Reference proteome</keyword>
<dbReference type="EMBL" id="CAJJDO010000074">
    <property type="protein sequence ID" value="CAD8180379.1"/>
    <property type="molecule type" value="Genomic_DNA"/>
</dbReference>
<proteinExistence type="predicted"/>
<reference evidence="1" key="1">
    <citation type="submission" date="2021-01" db="EMBL/GenBank/DDBJ databases">
        <authorList>
            <consortium name="Genoscope - CEA"/>
            <person name="William W."/>
        </authorList>
    </citation>
    <scope>NUCLEOTIDE SEQUENCE</scope>
</reference>
<comment type="caution">
    <text evidence="1">The sequence shown here is derived from an EMBL/GenBank/DDBJ whole genome shotgun (WGS) entry which is preliminary data.</text>
</comment>
<evidence type="ECO:0000313" key="2">
    <source>
        <dbReference type="Proteomes" id="UP000689195"/>
    </source>
</evidence>
<dbReference type="Proteomes" id="UP000689195">
    <property type="component" value="Unassembled WGS sequence"/>
</dbReference>
<accession>A0A8S1VXB5</accession>
<protein>
    <submittedName>
        <fullName evidence="1">Uncharacterized protein</fullName>
    </submittedName>
</protein>
<dbReference type="AlphaFoldDB" id="A0A8S1VXB5"/>
<gene>
    <name evidence="1" type="ORF">PPENT_87.1.T0740090</name>
</gene>
<organism evidence="1 2">
    <name type="scientific">Paramecium pentaurelia</name>
    <dbReference type="NCBI Taxonomy" id="43138"/>
    <lineage>
        <taxon>Eukaryota</taxon>
        <taxon>Sar</taxon>
        <taxon>Alveolata</taxon>
        <taxon>Ciliophora</taxon>
        <taxon>Intramacronucleata</taxon>
        <taxon>Oligohymenophorea</taxon>
        <taxon>Peniculida</taxon>
        <taxon>Parameciidae</taxon>
        <taxon>Paramecium</taxon>
    </lineage>
</organism>
<sequence>MMLILILHRLKTIKQQMKHLKYQKQQKNVIIKQLHFHTSNYIKMLSCCYNARHQVLSCINYQKYKLTEYKKLYSTKWSELDRYPKKIIQNIWFSCQTLPTITKGRTI</sequence>